<dbReference type="STRING" id="413434.SAMN04488132_101289"/>
<dbReference type="EMBL" id="FUWH01000001">
    <property type="protein sequence ID" value="SJZ34911.1"/>
    <property type="molecule type" value="Genomic_DNA"/>
</dbReference>
<organism evidence="2 3">
    <name type="scientific">Sediminibacterium ginsengisoli</name>
    <dbReference type="NCBI Taxonomy" id="413434"/>
    <lineage>
        <taxon>Bacteria</taxon>
        <taxon>Pseudomonadati</taxon>
        <taxon>Bacteroidota</taxon>
        <taxon>Chitinophagia</taxon>
        <taxon>Chitinophagales</taxon>
        <taxon>Chitinophagaceae</taxon>
        <taxon>Sediminibacterium</taxon>
    </lineage>
</organism>
<reference evidence="2 3" key="1">
    <citation type="submission" date="2017-02" db="EMBL/GenBank/DDBJ databases">
        <authorList>
            <person name="Peterson S.W."/>
        </authorList>
    </citation>
    <scope>NUCLEOTIDE SEQUENCE [LARGE SCALE GENOMIC DNA]</scope>
    <source>
        <strain evidence="2 3">DSM 22335</strain>
    </source>
</reference>
<dbReference type="Proteomes" id="UP000190888">
    <property type="component" value="Unassembled WGS sequence"/>
</dbReference>
<evidence type="ECO:0000313" key="3">
    <source>
        <dbReference type="Proteomes" id="UP000190888"/>
    </source>
</evidence>
<dbReference type="RefSeq" id="WP_078829633.1">
    <property type="nucleotide sequence ID" value="NZ_FUWH01000001.1"/>
</dbReference>
<accession>A0A1T4JXL2</accession>
<feature type="transmembrane region" description="Helical" evidence="1">
    <location>
        <begin position="39"/>
        <end position="54"/>
    </location>
</feature>
<name>A0A1T4JXL2_9BACT</name>
<keyword evidence="1" id="KW-1133">Transmembrane helix</keyword>
<keyword evidence="1" id="KW-0472">Membrane</keyword>
<sequence>MKQKQDIPGYFFFGCFLVAAVFLLPLVCRDADCMRQLPVQAKAAFVLLFCWVYYKMENRPVKEDSDT</sequence>
<proteinExistence type="predicted"/>
<dbReference type="AlphaFoldDB" id="A0A1T4JXL2"/>
<evidence type="ECO:0000256" key="1">
    <source>
        <dbReference type="SAM" id="Phobius"/>
    </source>
</evidence>
<gene>
    <name evidence="2" type="ORF">SAMN04488132_101289</name>
</gene>
<keyword evidence="3" id="KW-1185">Reference proteome</keyword>
<protein>
    <submittedName>
        <fullName evidence="2">Uncharacterized protein</fullName>
    </submittedName>
</protein>
<feature type="transmembrane region" description="Helical" evidence="1">
    <location>
        <begin position="7"/>
        <end position="27"/>
    </location>
</feature>
<keyword evidence="1" id="KW-0812">Transmembrane</keyword>
<evidence type="ECO:0000313" key="2">
    <source>
        <dbReference type="EMBL" id="SJZ34911.1"/>
    </source>
</evidence>